<dbReference type="GO" id="GO:0008033">
    <property type="term" value="P:tRNA processing"/>
    <property type="evidence" value="ECO:0007669"/>
    <property type="project" value="UniProtKB-KW"/>
</dbReference>
<keyword evidence="11" id="KW-1185">Reference proteome</keyword>
<dbReference type="RefSeq" id="XP_029654445.1">
    <property type="nucleotide sequence ID" value="XM_029798585.1"/>
</dbReference>
<dbReference type="SUPFAM" id="SSF56112">
    <property type="entry name" value="Protein kinase-like (PK-like)"/>
    <property type="match status" value="1"/>
</dbReference>
<dbReference type="Proteomes" id="UP000515154">
    <property type="component" value="Unplaced"/>
</dbReference>
<comment type="catalytic activity">
    <reaction evidence="9">
        <text>L-seryl-[protein] + ATP = O-phospho-L-seryl-[protein] + ADP + H(+)</text>
        <dbReference type="Rhea" id="RHEA:17989"/>
        <dbReference type="Rhea" id="RHEA-COMP:9863"/>
        <dbReference type="Rhea" id="RHEA-COMP:11604"/>
        <dbReference type="ChEBI" id="CHEBI:15378"/>
        <dbReference type="ChEBI" id="CHEBI:29999"/>
        <dbReference type="ChEBI" id="CHEBI:30616"/>
        <dbReference type="ChEBI" id="CHEBI:83421"/>
        <dbReference type="ChEBI" id="CHEBI:456216"/>
        <dbReference type="EC" id="2.7.11.1"/>
    </reaction>
</comment>
<evidence type="ECO:0000256" key="3">
    <source>
        <dbReference type="ARBA" id="ARBA00022679"/>
    </source>
</evidence>
<dbReference type="GO" id="GO:0004674">
    <property type="term" value="F:protein serine/threonine kinase activity"/>
    <property type="evidence" value="ECO:0007669"/>
    <property type="project" value="UniProtKB-EC"/>
</dbReference>
<dbReference type="InterPro" id="IPR008266">
    <property type="entry name" value="Tyr_kinase_AS"/>
</dbReference>
<evidence type="ECO:0000256" key="1">
    <source>
        <dbReference type="ARBA" id="ARBA00010630"/>
    </source>
</evidence>
<dbReference type="Gene3D" id="1.10.510.10">
    <property type="entry name" value="Transferase(Phosphotransferase) domain 1"/>
    <property type="match status" value="1"/>
</dbReference>
<evidence type="ECO:0000256" key="8">
    <source>
        <dbReference type="ARBA" id="ARBA00047899"/>
    </source>
</evidence>
<evidence type="ECO:0000256" key="2">
    <source>
        <dbReference type="ARBA" id="ARBA00012513"/>
    </source>
</evidence>
<dbReference type="PANTHER" id="PTHR12209">
    <property type="entry name" value="NON-SPECIFIC SERINE/THREONINE PROTEIN KINASE"/>
    <property type="match status" value="1"/>
</dbReference>
<dbReference type="KEGG" id="osn:115227875"/>
<evidence type="ECO:0000256" key="6">
    <source>
        <dbReference type="ARBA" id="ARBA00022777"/>
    </source>
</evidence>
<proteinExistence type="inferred from homology"/>
<comment type="catalytic activity">
    <reaction evidence="8">
        <text>L-threonyl-[protein] + ATP = O-phospho-L-threonyl-[protein] + ADP + H(+)</text>
        <dbReference type="Rhea" id="RHEA:46608"/>
        <dbReference type="Rhea" id="RHEA-COMP:11060"/>
        <dbReference type="Rhea" id="RHEA-COMP:11605"/>
        <dbReference type="ChEBI" id="CHEBI:15378"/>
        <dbReference type="ChEBI" id="CHEBI:30013"/>
        <dbReference type="ChEBI" id="CHEBI:30616"/>
        <dbReference type="ChEBI" id="CHEBI:61977"/>
        <dbReference type="ChEBI" id="CHEBI:456216"/>
        <dbReference type="EC" id="2.7.11.1"/>
    </reaction>
</comment>
<keyword evidence="6" id="KW-0418">Kinase</keyword>
<keyword evidence="7" id="KW-0067">ATP-binding</keyword>
<dbReference type="InterPro" id="IPR000719">
    <property type="entry name" value="Prot_kinase_dom"/>
</dbReference>
<reference evidence="12" key="1">
    <citation type="submission" date="2025-08" db="UniProtKB">
        <authorList>
            <consortium name="RefSeq"/>
        </authorList>
    </citation>
    <scope>IDENTIFICATION</scope>
</reference>
<evidence type="ECO:0000256" key="4">
    <source>
        <dbReference type="ARBA" id="ARBA00022694"/>
    </source>
</evidence>
<keyword evidence="3" id="KW-0808">Transferase</keyword>
<name>A0A6P7TWZ4_9MOLL</name>
<dbReference type="EC" id="2.7.11.1" evidence="2"/>
<dbReference type="GO" id="GO:0000408">
    <property type="term" value="C:EKC/KEOPS complex"/>
    <property type="evidence" value="ECO:0007669"/>
    <property type="project" value="TreeGrafter"/>
</dbReference>
<dbReference type="GO" id="GO:0005829">
    <property type="term" value="C:cytosol"/>
    <property type="evidence" value="ECO:0007669"/>
    <property type="project" value="TreeGrafter"/>
</dbReference>
<dbReference type="AlphaFoldDB" id="A0A6P7TWZ4"/>
<dbReference type="PANTHER" id="PTHR12209:SF0">
    <property type="entry name" value="EKC_KEOPS COMPLEX SUBUNIT TP53RK"/>
    <property type="match status" value="1"/>
</dbReference>
<evidence type="ECO:0000256" key="5">
    <source>
        <dbReference type="ARBA" id="ARBA00022741"/>
    </source>
</evidence>
<dbReference type="GO" id="GO:0070525">
    <property type="term" value="P:tRNA threonylcarbamoyladenosine metabolic process"/>
    <property type="evidence" value="ECO:0007669"/>
    <property type="project" value="TreeGrafter"/>
</dbReference>
<dbReference type="PROSITE" id="PS00109">
    <property type="entry name" value="PROTEIN_KINASE_TYR"/>
    <property type="match status" value="1"/>
</dbReference>
<evidence type="ECO:0000313" key="11">
    <source>
        <dbReference type="Proteomes" id="UP000515154"/>
    </source>
</evidence>
<keyword evidence="5" id="KW-0547">Nucleotide-binding</keyword>
<evidence type="ECO:0000256" key="9">
    <source>
        <dbReference type="ARBA" id="ARBA00048679"/>
    </source>
</evidence>
<dbReference type="GO" id="GO:0005634">
    <property type="term" value="C:nucleus"/>
    <property type="evidence" value="ECO:0007669"/>
    <property type="project" value="TreeGrafter"/>
</dbReference>
<dbReference type="GO" id="GO:0005524">
    <property type="term" value="F:ATP binding"/>
    <property type="evidence" value="ECO:0007669"/>
    <property type="project" value="UniProtKB-KW"/>
</dbReference>
<feature type="domain" description="Protein kinase" evidence="10">
    <location>
        <begin position="1"/>
        <end position="176"/>
    </location>
</feature>
<dbReference type="InterPro" id="IPR011009">
    <property type="entry name" value="Kinase-like_dom_sf"/>
</dbReference>
<accession>A0A6P7TWZ4</accession>
<sequence>MVENKTNDGMKQIFESLGTILGTLHAKFVIHGDLTTSNILIDPKDQRSIHLIDFGLAQVNVHSSEDMGVDIYVLERSLCSTHGDTTDLFAALVHNYSILCPAGAAKYEQVIRRRIDEMGDNVKEILIERLKRSLECKDGTRCKNFIGAYSRKTKNSNGAALIDFCSRFDLFVEDGI</sequence>
<dbReference type="Pfam" id="PF00069">
    <property type="entry name" value="Pkinase"/>
    <property type="match status" value="1"/>
</dbReference>
<keyword evidence="4" id="KW-0819">tRNA processing</keyword>
<evidence type="ECO:0000256" key="7">
    <source>
        <dbReference type="ARBA" id="ARBA00022840"/>
    </source>
</evidence>
<comment type="similarity">
    <text evidence="1">Belongs to the protein kinase superfamily. BUD32 family.</text>
</comment>
<dbReference type="PROSITE" id="PS50011">
    <property type="entry name" value="PROTEIN_KINASE_DOM"/>
    <property type="match status" value="1"/>
</dbReference>
<organism evidence="11 12">
    <name type="scientific">Octopus sinensis</name>
    <name type="common">East Asian common octopus</name>
    <dbReference type="NCBI Taxonomy" id="2607531"/>
    <lineage>
        <taxon>Eukaryota</taxon>
        <taxon>Metazoa</taxon>
        <taxon>Spiralia</taxon>
        <taxon>Lophotrochozoa</taxon>
        <taxon>Mollusca</taxon>
        <taxon>Cephalopoda</taxon>
        <taxon>Coleoidea</taxon>
        <taxon>Octopodiformes</taxon>
        <taxon>Octopoda</taxon>
        <taxon>Incirrata</taxon>
        <taxon>Octopodidae</taxon>
        <taxon>Octopus</taxon>
    </lineage>
</organism>
<gene>
    <name evidence="12" type="primary">LOC115227875</name>
</gene>
<evidence type="ECO:0000259" key="10">
    <source>
        <dbReference type="PROSITE" id="PS50011"/>
    </source>
</evidence>
<evidence type="ECO:0000313" key="12">
    <source>
        <dbReference type="RefSeq" id="XP_029654445.1"/>
    </source>
</evidence>
<protein>
    <recommendedName>
        <fullName evidence="2">non-specific serine/threonine protein kinase</fullName>
        <ecNumber evidence="2">2.7.11.1</ecNumber>
    </recommendedName>
</protein>